<sequence length="426" mass="43865">MSTTNLSASTFAGQQLHDAARCPRALRTRQGPARRRVATCSATPDKLVELFTLAVKTANGPAGGPPGGALDPSPSVPAFNPGSISVPSLPSPGNAQAAVDSAVSGAIDLIKGAGNLAKSGVDSAAVGAGYAKQAYDKVSPALSDAARTATPIVKSAAKTAGDIAGPIIQSVKPVVSGAVGQVESFLSAQGLNSQAIVGTAKEAQGKAEGVYNTAQPQIQPAVRFLQTSSPTQLAEYALGLVAFYYLGPPVLRLFFGGLRGYRGEISPAAALDTASREGNCLIVDIRSQREKESAGVPDLPFGGRLVECEYASVGDRRLRGQLRNVGDIERKVTVLEIASLKRVGKGTKILLLDSNGGTSKRIARDLGGRGFRNVFVVAGGFGGWTGQKLQTKGSSTVSSPEILSPFFGGTQRQTQPSGRRALPSGR</sequence>
<dbReference type="AlphaFoldDB" id="A0AAW1NWT4"/>
<name>A0AAW1NWT4_9CHLO</name>
<organism evidence="3 4">
    <name type="scientific">Symbiochloris irregularis</name>
    <dbReference type="NCBI Taxonomy" id="706552"/>
    <lineage>
        <taxon>Eukaryota</taxon>
        <taxon>Viridiplantae</taxon>
        <taxon>Chlorophyta</taxon>
        <taxon>core chlorophytes</taxon>
        <taxon>Trebouxiophyceae</taxon>
        <taxon>Trebouxiales</taxon>
        <taxon>Trebouxiaceae</taxon>
        <taxon>Symbiochloris</taxon>
    </lineage>
</organism>
<dbReference type="InterPro" id="IPR044690">
    <property type="entry name" value="CAS_plant"/>
</dbReference>
<comment type="caution">
    <text evidence="3">The sequence shown here is derived from an EMBL/GenBank/DDBJ whole genome shotgun (WGS) entry which is preliminary data.</text>
</comment>
<dbReference type="GO" id="GO:0009704">
    <property type="term" value="P:de-etiolation"/>
    <property type="evidence" value="ECO:0007669"/>
    <property type="project" value="InterPro"/>
</dbReference>
<dbReference type="InterPro" id="IPR036873">
    <property type="entry name" value="Rhodanese-like_dom_sf"/>
</dbReference>
<dbReference type="SUPFAM" id="SSF52821">
    <property type="entry name" value="Rhodanese/Cell cycle control phosphatase"/>
    <property type="match status" value="1"/>
</dbReference>
<evidence type="ECO:0000313" key="4">
    <source>
        <dbReference type="Proteomes" id="UP001465755"/>
    </source>
</evidence>
<gene>
    <name evidence="3" type="ORF">WJX73_002375</name>
</gene>
<protein>
    <recommendedName>
        <fullName evidence="2">Rhodanese domain-containing protein</fullName>
    </recommendedName>
</protein>
<reference evidence="3 4" key="1">
    <citation type="journal article" date="2024" name="Nat. Commun.">
        <title>Phylogenomics reveals the evolutionary origins of lichenization in chlorophyte algae.</title>
        <authorList>
            <person name="Puginier C."/>
            <person name="Libourel C."/>
            <person name="Otte J."/>
            <person name="Skaloud P."/>
            <person name="Haon M."/>
            <person name="Grisel S."/>
            <person name="Petersen M."/>
            <person name="Berrin J.G."/>
            <person name="Delaux P.M."/>
            <person name="Dal Grande F."/>
            <person name="Keller J."/>
        </authorList>
    </citation>
    <scope>NUCLEOTIDE SEQUENCE [LARGE SCALE GENOMIC DNA]</scope>
    <source>
        <strain evidence="3 4">SAG 2036</strain>
    </source>
</reference>
<dbReference type="PROSITE" id="PS50206">
    <property type="entry name" value="RHODANESE_3"/>
    <property type="match status" value="1"/>
</dbReference>
<dbReference type="CDD" id="cd00158">
    <property type="entry name" value="RHOD"/>
    <property type="match status" value="1"/>
</dbReference>
<feature type="region of interest" description="Disordered" evidence="1">
    <location>
        <begin position="405"/>
        <end position="426"/>
    </location>
</feature>
<evidence type="ECO:0000259" key="2">
    <source>
        <dbReference type="PROSITE" id="PS50206"/>
    </source>
</evidence>
<dbReference type="EMBL" id="JALJOQ010000105">
    <property type="protein sequence ID" value="KAK9797734.1"/>
    <property type="molecule type" value="Genomic_DNA"/>
</dbReference>
<dbReference type="InterPro" id="IPR001763">
    <property type="entry name" value="Rhodanese-like_dom"/>
</dbReference>
<evidence type="ECO:0000256" key="1">
    <source>
        <dbReference type="SAM" id="MobiDB-lite"/>
    </source>
</evidence>
<dbReference type="PANTHER" id="PTHR34209">
    <property type="entry name" value="RHODANESE/CELL CYCLE CONTROL PHOSPHATASE SUPERFAMILY PROTEIN"/>
    <property type="match status" value="1"/>
</dbReference>
<proteinExistence type="predicted"/>
<accession>A0AAW1NWT4</accession>
<dbReference type="GO" id="GO:0071277">
    <property type="term" value="P:cellular response to calcium ion"/>
    <property type="evidence" value="ECO:0007669"/>
    <property type="project" value="InterPro"/>
</dbReference>
<keyword evidence="4" id="KW-1185">Reference proteome</keyword>
<evidence type="ECO:0000313" key="3">
    <source>
        <dbReference type="EMBL" id="KAK9797734.1"/>
    </source>
</evidence>
<feature type="domain" description="Rhodanese" evidence="2">
    <location>
        <begin position="276"/>
        <end position="393"/>
    </location>
</feature>
<dbReference type="PANTHER" id="PTHR34209:SF1">
    <property type="entry name" value="CALCIUM SENSING RECEPTOR, CHLOROPLASTIC"/>
    <property type="match status" value="1"/>
</dbReference>
<feature type="compositionally biased region" description="Polar residues" evidence="1">
    <location>
        <begin position="82"/>
        <end position="91"/>
    </location>
</feature>
<dbReference type="SMART" id="SM00450">
    <property type="entry name" value="RHOD"/>
    <property type="match status" value="1"/>
</dbReference>
<dbReference type="GO" id="GO:0090333">
    <property type="term" value="P:regulation of stomatal closure"/>
    <property type="evidence" value="ECO:0007669"/>
    <property type="project" value="InterPro"/>
</dbReference>
<feature type="region of interest" description="Disordered" evidence="1">
    <location>
        <begin position="62"/>
        <end position="91"/>
    </location>
</feature>
<dbReference type="Gene3D" id="3.40.250.10">
    <property type="entry name" value="Rhodanese-like domain"/>
    <property type="match status" value="1"/>
</dbReference>
<dbReference type="Proteomes" id="UP001465755">
    <property type="component" value="Unassembled WGS sequence"/>
</dbReference>